<keyword evidence="1" id="KW-1185">Reference proteome</keyword>
<evidence type="ECO:0000313" key="2">
    <source>
        <dbReference type="WBParaSite" id="Gr19_v10_g9782.t1"/>
    </source>
</evidence>
<proteinExistence type="predicted"/>
<dbReference type="AlphaFoldDB" id="A0A914IGX2"/>
<organism evidence="1 2">
    <name type="scientific">Globodera rostochiensis</name>
    <name type="common">Golden nematode worm</name>
    <name type="synonym">Heterodera rostochiensis</name>
    <dbReference type="NCBI Taxonomy" id="31243"/>
    <lineage>
        <taxon>Eukaryota</taxon>
        <taxon>Metazoa</taxon>
        <taxon>Ecdysozoa</taxon>
        <taxon>Nematoda</taxon>
        <taxon>Chromadorea</taxon>
        <taxon>Rhabditida</taxon>
        <taxon>Tylenchina</taxon>
        <taxon>Tylenchomorpha</taxon>
        <taxon>Tylenchoidea</taxon>
        <taxon>Heteroderidae</taxon>
        <taxon>Heteroderinae</taxon>
        <taxon>Globodera</taxon>
    </lineage>
</organism>
<accession>A0A914IGX2</accession>
<evidence type="ECO:0000313" key="1">
    <source>
        <dbReference type="Proteomes" id="UP000887572"/>
    </source>
</evidence>
<name>A0A914IGX2_GLORO</name>
<reference evidence="2" key="1">
    <citation type="submission" date="2022-11" db="UniProtKB">
        <authorList>
            <consortium name="WormBaseParasite"/>
        </authorList>
    </citation>
    <scope>IDENTIFICATION</scope>
</reference>
<dbReference type="Proteomes" id="UP000887572">
    <property type="component" value="Unplaced"/>
</dbReference>
<sequence>MPGAYLLDEDSGSAGVLTHSEEMAEVINGCGDWLLFSAPFECSAHCWCRGTLCCYTNSSRNDITRAKQFSNEAVSASSAAVTLS</sequence>
<dbReference type="WBParaSite" id="Gr19_v10_g9782.t1">
    <property type="protein sequence ID" value="Gr19_v10_g9782.t1"/>
    <property type="gene ID" value="Gr19_v10_g9782"/>
</dbReference>
<protein>
    <submittedName>
        <fullName evidence="2">Uncharacterized protein</fullName>
    </submittedName>
</protein>